<dbReference type="GO" id="GO:0020037">
    <property type="term" value="F:heme binding"/>
    <property type="evidence" value="ECO:0007669"/>
    <property type="project" value="InterPro"/>
</dbReference>
<evidence type="ECO:0000313" key="3">
    <source>
        <dbReference type="EMBL" id="EZA57409.1"/>
    </source>
</evidence>
<evidence type="ECO:0000313" key="4">
    <source>
        <dbReference type="Proteomes" id="UP000053097"/>
    </source>
</evidence>
<dbReference type="Gene3D" id="1.10.630.10">
    <property type="entry name" value="Cytochrome P450"/>
    <property type="match status" value="1"/>
</dbReference>
<sequence length="56" mass="6503">MIDLAEKDENRRYNIQALAAHVLGLFIDGYETTNITLSFIGYQLIRHPSVLQRLRD</sequence>
<dbReference type="GO" id="GO:0016705">
    <property type="term" value="F:oxidoreductase activity, acting on paired donors, with incorporation or reduction of molecular oxygen"/>
    <property type="evidence" value="ECO:0007669"/>
    <property type="project" value="InterPro"/>
</dbReference>
<name>A0A026WQM7_OOCBI</name>
<dbReference type="GO" id="GO:0004497">
    <property type="term" value="F:monooxygenase activity"/>
    <property type="evidence" value="ECO:0007669"/>
    <property type="project" value="UniProtKB-KW"/>
</dbReference>
<keyword evidence="4" id="KW-1185">Reference proteome</keyword>
<dbReference type="Proteomes" id="UP000053097">
    <property type="component" value="Unassembled WGS sequence"/>
</dbReference>
<evidence type="ECO:0000256" key="2">
    <source>
        <dbReference type="ARBA" id="ARBA00023033"/>
    </source>
</evidence>
<dbReference type="Pfam" id="PF00067">
    <property type="entry name" value="p450"/>
    <property type="match status" value="1"/>
</dbReference>
<reference evidence="3 4" key="1">
    <citation type="journal article" date="2014" name="Curr. Biol.">
        <title>The genome of the clonal raider ant Cerapachys biroi.</title>
        <authorList>
            <person name="Oxley P.R."/>
            <person name="Ji L."/>
            <person name="Fetter-Pruneda I."/>
            <person name="McKenzie S.K."/>
            <person name="Li C."/>
            <person name="Hu H."/>
            <person name="Zhang G."/>
            <person name="Kronauer D.J."/>
        </authorList>
    </citation>
    <scope>NUCLEOTIDE SEQUENCE [LARGE SCALE GENOMIC DNA]</scope>
</reference>
<evidence type="ECO:0000256" key="1">
    <source>
        <dbReference type="ARBA" id="ARBA00010617"/>
    </source>
</evidence>
<organism evidence="3 4">
    <name type="scientific">Ooceraea biroi</name>
    <name type="common">Clonal raider ant</name>
    <name type="synonym">Cerapachys biroi</name>
    <dbReference type="NCBI Taxonomy" id="2015173"/>
    <lineage>
        <taxon>Eukaryota</taxon>
        <taxon>Metazoa</taxon>
        <taxon>Ecdysozoa</taxon>
        <taxon>Arthropoda</taxon>
        <taxon>Hexapoda</taxon>
        <taxon>Insecta</taxon>
        <taxon>Pterygota</taxon>
        <taxon>Neoptera</taxon>
        <taxon>Endopterygota</taxon>
        <taxon>Hymenoptera</taxon>
        <taxon>Apocrita</taxon>
        <taxon>Aculeata</taxon>
        <taxon>Formicoidea</taxon>
        <taxon>Formicidae</taxon>
        <taxon>Dorylinae</taxon>
        <taxon>Ooceraea</taxon>
    </lineage>
</organism>
<dbReference type="EMBL" id="KK107148">
    <property type="protein sequence ID" value="EZA57409.1"/>
    <property type="molecule type" value="Genomic_DNA"/>
</dbReference>
<dbReference type="GO" id="GO:0005506">
    <property type="term" value="F:iron ion binding"/>
    <property type="evidence" value="ECO:0007669"/>
    <property type="project" value="InterPro"/>
</dbReference>
<dbReference type="SUPFAM" id="SSF48264">
    <property type="entry name" value="Cytochrome P450"/>
    <property type="match status" value="1"/>
</dbReference>
<evidence type="ECO:0008006" key="5">
    <source>
        <dbReference type="Google" id="ProtNLM"/>
    </source>
</evidence>
<accession>A0A026WQM7</accession>
<dbReference type="InterPro" id="IPR036396">
    <property type="entry name" value="Cyt_P450_sf"/>
</dbReference>
<proteinExistence type="inferred from homology"/>
<gene>
    <name evidence="3" type="ORF">X777_02417</name>
</gene>
<comment type="similarity">
    <text evidence="1">Belongs to the cytochrome P450 family.</text>
</comment>
<keyword evidence="2" id="KW-0560">Oxidoreductase</keyword>
<dbReference type="AlphaFoldDB" id="A0A026WQM7"/>
<dbReference type="InterPro" id="IPR001128">
    <property type="entry name" value="Cyt_P450"/>
</dbReference>
<keyword evidence="2" id="KW-0503">Monooxygenase</keyword>
<protein>
    <recommendedName>
        <fullName evidence="5">Cytochrome P450</fullName>
    </recommendedName>
</protein>